<reference evidence="2 3" key="1">
    <citation type="submission" date="2012-01" db="EMBL/GenBank/DDBJ databases">
        <title>Complete sequence of chromosome of Clostridium pasteurianum BC1.</title>
        <authorList>
            <consortium name="US DOE Joint Genome Institute"/>
            <person name="Lucas S."/>
            <person name="Han J."/>
            <person name="Lapidus A."/>
            <person name="Cheng J.-F."/>
            <person name="Goodwin L."/>
            <person name="Pitluck S."/>
            <person name="Peters L."/>
            <person name="Mikhailova N."/>
            <person name="Teshima H."/>
            <person name="Detter J.C."/>
            <person name="Han C."/>
            <person name="Tapia R."/>
            <person name="Land M."/>
            <person name="Hauser L."/>
            <person name="Kyrpides N."/>
            <person name="Ivanova N."/>
            <person name="Pagani I."/>
            <person name="Dunn J."/>
            <person name="Taghavi S."/>
            <person name="Francis A."/>
            <person name="van der Lelie D."/>
            <person name="Woyke T."/>
        </authorList>
    </citation>
    <scope>NUCLEOTIDE SEQUENCE [LARGE SCALE GENOMIC DNA]</scope>
    <source>
        <strain evidence="2 3">BC1</strain>
    </source>
</reference>
<protein>
    <recommendedName>
        <fullName evidence="1">DUF6873 domain-containing protein</fullName>
    </recommendedName>
</protein>
<dbReference type="RefSeq" id="WP_015616205.1">
    <property type="nucleotide sequence ID" value="NC_021182.1"/>
</dbReference>
<name>R4K450_CLOPA</name>
<feature type="domain" description="DUF6873" evidence="1">
    <location>
        <begin position="5"/>
        <end position="230"/>
    </location>
</feature>
<dbReference type="STRING" id="86416.Clopa_3097"/>
<evidence type="ECO:0000259" key="1">
    <source>
        <dbReference type="Pfam" id="PF21778"/>
    </source>
</evidence>
<dbReference type="AlphaFoldDB" id="R4K450"/>
<dbReference type="Pfam" id="PF21778">
    <property type="entry name" value="DUF6873"/>
    <property type="match status" value="1"/>
</dbReference>
<proteinExistence type="predicted"/>
<organism evidence="2 3">
    <name type="scientific">Clostridium pasteurianum BC1</name>
    <dbReference type="NCBI Taxonomy" id="86416"/>
    <lineage>
        <taxon>Bacteria</taxon>
        <taxon>Bacillati</taxon>
        <taxon>Bacillota</taxon>
        <taxon>Clostridia</taxon>
        <taxon>Eubacteriales</taxon>
        <taxon>Clostridiaceae</taxon>
        <taxon>Clostridium</taxon>
    </lineage>
</organism>
<dbReference type="OrthoDB" id="1753686at2"/>
<dbReference type="InterPro" id="IPR049238">
    <property type="entry name" value="DUF6873"/>
</dbReference>
<gene>
    <name evidence="2" type="ORF">Clopa_3097</name>
</gene>
<dbReference type="EMBL" id="CP003261">
    <property type="protein sequence ID" value="AGK97917.1"/>
    <property type="molecule type" value="Genomic_DNA"/>
</dbReference>
<evidence type="ECO:0000313" key="2">
    <source>
        <dbReference type="EMBL" id="AGK97917.1"/>
    </source>
</evidence>
<dbReference type="HOGENOM" id="CLU_104531_0_0_9"/>
<dbReference type="KEGG" id="cpas:Clopa_3097"/>
<dbReference type="PATRIC" id="fig|86416.3.peg.3087"/>
<dbReference type="Proteomes" id="UP000013523">
    <property type="component" value="Chromosome"/>
</dbReference>
<dbReference type="eggNOG" id="ENOG502ZBQJ">
    <property type="taxonomic scope" value="Bacteria"/>
</dbReference>
<evidence type="ECO:0000313" key="3">
    <source>
        <dbReference type="Proteomes" id="UP000013523"/>
    </source>
</evidence>
<sequence>MKNVLVDFRISETEKENLYKNGFEPIIVPPSKSLYNAICGHPDMLLHIIDKKNIVVHNTMEMSFIYILKNLNYNVIKSHNSLKETYPYDIFLNAISTNDIFLHNLKYTDKNLISMVKGKKLLNVKQGYSKCSTALINDSAAITSDIKIHDILTSNGVKVLLVPPGNIELPGLNYGFIGGTCGIVEDGSIAFFGNLDNYLYGDMVFKFLIQQDVKPIFLSKGNLIDRGTLFRI</sequence>
<keyword evidence="3" id="KW-1185">Reference proteome</keyword>
<accession>R4K450</accession>